<dbReference type="AlphaFoldDB" id="A0A812U5Y7"/>
<protein>
    <submittedName>
        <fullName evidence="2">MAP3K3 protein</fullName>
    </submittedName>
</protein>
<dbReference type="Proteomes" id="UP000649617">
    <property type="component" value="Unassembled WGS sequence"/>
</dbReference>
<keyword evidence="3" id="KW-1185">Reference proteome</keyword>
<sequence length="1128" mass="127402">MGNSQGSGLFGGKCCLGLGGSSDMQSMVCGRSNEYDLSVQVAVKGAEDDMRSNLCLVFTLLQLVYITGLVLVAGMLRFACGKQCRYMRIRWSSIWTVPGSSPVLSLTAFAKFTIKVDQLQKLHEQAGLSVAAKRIWCRRDLHWLVCAQIGSHLSYFEAHMLVDDATSGTPARLKPASDGLVYAVWDSSRQEGMVHLSTEAKQQLSALRFIPLILGFRNDDGRLQELRIKTEISDSGKERERNQLLAMVMRLKDRGSWKEALERCFDIKFAIPQAAQDGLFHIAKDAYKYEEYTAESETVPDMLTTYKTHNVVVTIKDKTRKELANLGLPAGKDFSTENGQTRWTWAPVTNDKEDELMQLLSQHGIDVSEFTWQSFVELYSEVYEKSLSTIQIVDGQLVRKVRVVKVWLEANLLSQKHVLIIKTKQQQGRVQNIRSIRTLSMRMRAMQQWADAVSEALFLRLGIPEQQQQELLSVTNSETREEVEFSVSFPGLKTVYTIIEVRCEVLNPQDQRWQYIGLPSAEDFTFCRQEQLATGEYDMVLTRWGWTNATEIEYESRKGLSRPSHYDANKDQASLAMQLDKSKKQVVPPEPLPVSGKDELLIMRVMDGKATDWARARRAAEQIRSANYTTKDFYSDLVAAFPELRLYCVVRETAPHGDGRVLLPSISTLTTSASRTGDDEYQRTIGALFCIFWLMRMHLDGKESFCFGLDTDWKPRNRSHFQEPELEVEYKRRKSFYEKTDWAAIEGLFVGAGLLKKAGGPHDVERTLAMLVLMTVHDVMKLDILRPIVGIGEFAGYKNGEPIGDHDVALSYVLERCPQALPSFAGLSPEMQESIRFTHCKLDYNMGWLVQAEAPPGALFKAFRKVVLAGAASDQKSASNIAFYFVHWFADLAGAEAFPLQGCEKFVLKFPQQVLSSFIDSFAVVWNLGPKTETEVFEEYLVWRWGNMEQRLGPAPTGFGAIAKMRLVLMAQGDNHEVLRQFSGLKKSDQQILGQELAITGCSNQKFKRDSYKEVGGPAILVYYAPALMQKAGKQDPAGALIVMAEIFRQARSLWPLSKNQEDCDKTILAQLPDKRGIFGQQSWRLALPGHSFLQSLSGRCLHRFPELDSNKDLRRGPTTFLLRRAEE</sequence>
<dbReference type="OrthoDB" id="419862at2759"/>
<feature type="transmembrane region" description="Helical" evidence="1">
    <location>
        <begin position="54"/>
        <end position="76"/>
    </location>
</feature>
<evidence type="ECO:0000313" key="2">
    <source>
        <dbReference type="EMBL" id="CAE7558628.1"/>
    </source>
</evidence>
<keyword evidence="1" id="KW-0472">Membrane</keyword>
<reference evidence="2" key="1">
    <citation type="submission" date="2021-02" db="EMBL/GenBank/DDBJ databases">
        <authorList>
            <person name="Dougan E. K."/>
            <person name="Rhodes N."/>
            <person name="Thang M."/>
            <person name="Chan C."/>
        </authorList>
    </citation>
    <scope>NUCLEOTIDE SEQUENCE</scope>
</reference>
<organism evidence="2 3">
    <name type="scientific">Symbiodinium pilosum</name>
    <name type="common">Dinoflagellate</name>
    <dbReference type="NCBI Taxonomy" id="2952"/>
    <lineage>
        <taxon>Eukaryota</taxon>
        <taxon>Sar</taxon>
        <taxon>Alveolata</taxon>
        <taxon>Dinophyceae</taxon>
        <taxon>Suessiales</taxon>
        <taxon>Symbiodiniaceae</taxon>
        <taxon>Symbiodinium</taxon>
    </lineage>
</organism>
<keyword evidence="1" id="KW-0812">Transmembrane</keyword>
<gene>
    <name evidence="2" type="primary">MAP3K3</name>
    <name evidence="2" type="ORF">SPIL2461_LOCUS14900</name>
</gene>
<evidence type="ECO:0000256" key="1">
    <source>
        <dbReference type="SAM" id="Phobius"/>
    </source>
</evidence>
<keyword evidence="1" id="KW-1133">Transmembrane helix</keyword>
<comment type="caution">
    <text evidence="2">The sequence shown here is derived from an EMBL/GenBank/DDBJ whole genome shotgun (WGS) entry which is preliminary data.</text>
</comment>
<proteinExistence type="predicted"/>
<name>A0A812U5Y7_SYMPI</name>
<evidence type="ECO:0000313" key="3">
    <source>
        <dbReference type="Proteomes" id="UP000649617"/>
    </source>
</evidence>
<dbReference type="EMBL" id="CAJNIZ010035313">
    <property type="protein sequence ID" value="CAE7558628.1"/>
    <property type="molecule type" value="Genomic_DNA"/>
</dbReference>
<accession>A0A812U5Y7</accession>